<keyword evidence="3" id="KW-1185">Reference proteome</keyword>
<proteinExistence type="predicted"/>
<dbReference type="InterPro" id="IPR007295">
    <property type="entry name" value="DUF402"/>
</dbReference>
<dbReference type="InterPro" id="IPR035930">
    <property type="entry name" value="FomD-like_sf"/>
</dbReference>
<evidence type="ECO:0000259" key="1">
    <source>
        <dbReference type="Pfam" id="PF04167"/>
    </source>
</evidence>
<dbReference type="PANTHER" id="PTHR41271:SF1">
    <property type="entry name" value="DUF402 DOMAIN-CONTAINING PROTEIN"/>
    <property type="match status" value="1"/>
</dbReference>
<accession>A0A8E2I9B2</accession>
<dbReference type="EMBL" id="MTLA01000212">
    <property type="protein sequence ID" value="OOP67273.1"/>
    <property type="molecule type" value="Genomic_DNA"/>
</dbReference>
<dbReference type="Proteomes" id="UP000189761">
    <property type="component" value="Unassembled WGS sequence"/>
</dbReference>
<dbReference type="RefSeq" id="WP_058005905.1">
    <property type="nucleotide sequence ID" value="NZ_CP065424.1"/>
</dbReference>
<protein>
    <submittedName>
        <fullName evidence="2">DUF402 domain-containing protein</fullName>
    </submittedName>
</protein>
<feature type="domain" description="DUF402" evidence="1">
    <location>
        <begin position="41"/>
        <end position="132"/>
    </location>
</feature>
<comment type="caution">
    <text evidence="2">The sequence shown here is derived from an EMBL/GenBank/DDBJ whole genome shotgun (WGS) entry which is preliminary data.</text>
</comment>
<dbReference type="AlphaFoldDB" id="A0A8E2I9B2"/>
<dbReference type="PANTHER" id="PTHR41271">
    <property type="entry name" value="DUF402 DOMAIN-CONTAINING PROTEIN"/>
    <property type="match status" value="1"/>
</dbReference>
<gene>
    <name evidence="2" type="ORF">BWZ43_16585</name>
</gene>
<dbReference type="Pfam" id="PF04167">
    <property type="entry name" value="DUF402"/>
    <property type="match status" value="1"/>
</dbReference>
<evidence type="ECO:0000313" key="2">
    <source>
        <dbReference type="EMBL" id="OOP67273.1"/>
    </source>
</evidence>
<name>A0A8E2I9B2_9BACI</name>
<organism evidence="2 3">
    <name type="scientific">Heyndrickxia oleronia</name>
    <dbReference type="NCBI Taxonomy" id="38875"/>
    <lineage>
        <taxon>Bacteria</taxon>
        <taxon>Bacillati</taxon>
        <taxon>Bacillota</taxon>
        <taxon>Bacilli</taxon>
        <taxon>Bacillales</taxon>
        <taxon>Bacillaceae</taxon>
        <taxon>Heyndrickxia</taxon>
    </lineage>
</organism>
<reference evidence="2 3" key="1">
    <citation type="submission" date="2017-01" db="EMBL/GenBank/DDBJ databases">
        <title>Draft genome sequence of Bacillus oleronius.</title>
        <authorList>
            <person name="Allam M."/>
        </authorList>
    </citation>
    <scope>NUCLEOTIDE SEQUENCE [LARGE SCALE GENOMIC DNA]</scope>
    <source>
        <strain evidence="2 3">DSM 9356</strain>
    </source>
</reference>
<dbReference type="Gene3D" id="2.40.380.10">
    <property type="entry name" value="FomD-like"/>
    <property type="match status" value="1"/>
</dbReference>
<evidence type="ECO:0000313" key="3">
    <source>
        <dbReference type="Proteomes" id="UP000189761"/>
    </source>
</evidence>
<dbReference type="SUPFAM" id="SSF159234">
    <property type="entry name" value="FomD-like"/>
    <property type="match status" value="1"/>
</dbReference>
<sequence length="176" mass="20681">MIYTPKTIIERKIRYDSSIVEHSCLLLNSNQQKVVLFHRIAESFTMKTSNNQLTIPKGSYTLAYYWCDRPYNLYIWRDLLGNYLGAYFNIVKNTYVKDRVLSFEDLIIDVLVFPDGQHYVLDEDELPESLDRFENGFVNKALVDLQNSIDDLLPKQICETMKLYNHESVIPLLKND</sequence>